<dbReference type="FunFam" id="1.20.1560.10:FF:000013">
    <property type="entry name" value="ABC transporter C family member 2"/>
    <property type="match status" value="1"/>
</dbReference>
<dbReference type="InterPro" id="IPR011032">
    <property type="entry name" value="GroES-like_sf"/>
</dbReference>
<feature type="transmembrane region" description="Helical" evidence="23">
    <location>
        <begin position="981"/>
        <end position="1005"/>
    </location>
</feature>
<dbReference type="GO" id="GO:0016020">
    <property type="term" value="C:membrane"/>
    <property type="evidence" value="ECO:0007669"/>
    <property type="project" value="UniProtKB-SubCell"/>
</dbReference>
<keyword evidence="28" id="KW-1185">Reference proteome</keyword>
<feature type="transmembrane region" description="Helical" evidence="23">
    <location>
        <begin position="64"/>
        <end position="87"/>
    </location>
</feature>
<feature type="transmembrane region" description="Helical" evidence="23">
    <location>
        <begin position="328"/>
        <end position="347"/>
    </location>
</feature>
<dbReference type="InterPro" id="IPR003439">
    <property type="entry name" value="ABC_transporter-like_ATP-bd"/>
</dbReference>
<feature type="transmembrane region" description="Helical" evidence="23">
    <location>
        <begin position="99"/>
        <end position="120"/>
    </location>
</feature>
<dbReference type="Pfam" id="PF00005">
    <property type="entry name" value="ABC_tran"/>
    <property type="match status" value="2"/>
</dbReference>
<comment type="subcellular location">
    <subcellularLocation>
        <location evidence="2">Membrane</location>
        <topology evidence="2">Multi-pass membrane protein</topology>
    </subcellularLocation>
</comment>
<dbReference type="InterPro" id="IPR036291">
    <property type="entry name" value="NAD(P)-bd_dom_sf"/>
</dbReference>
<dbReference type="Gene3D" id="3.90.180.10">
    <property type="entry name" value="Medium-chain alcohol dehydrogenases, catalytic domain"/>
    <property type="match status" value="1"/>
</dbReference>
<dbReference type="InterPro" id="IPR027417">
    <property type="entry name" value="P-loop_NTPase"/>
</dbReference>
<feature type="transmembrane region" description="Helical" evidence="23">
    <location>
        <begin position="906"/>
        <end position="928"/>
    </location>
</feature>
<feature type="transmembrane region" description="Helical" evidence="23">
    <location>
        <begin position="507"/>
        <end position="528"/>
    </location>
</feature>
<feature type="chain" id="PRO_5034318456" description="L-arabinitol 4-dehydrogenase" evidence="24">
    <location>
        <begin position="25"/>
        <end position="1814"/>
    </location>
</feature>
<dbReference type="Gene3D" id="3.40.50.300">
    <property type="entry name" value="P-loop containing nucleotide triphosphate hydrolases"/>
    <property type="match status" value="2"/>
</dbReference>
<dbReference type="GO" id="GO:0008270">
    <property type="term" value="F:zinc ion binding"/>
    <property type="evidence" value="ECO:0007669"/>
    <property type="project" value="InterPro"/>
</dbReference>
<evidence type="ECO:0000256" key="22">
    <source>
        <dbReference type="SAM" id="MobiDB-lite"/>
    </source>
</evidence>
<dbReference type="CDD" id="cd05285">
    <property type="entry name" value="sorbitol_DH"/>
    <property type="match status" value="1"/>
</dbReference>
<keyword evidence="9" id="KW-0547">Nucleotide-binding</keyword>
<comment type="similarity">
    <text evidence="3 21">Belongs to the zinc-containing alcohol dehydrogenase family.</text>
</comment>
<dbReference type="PROSITE" id="PS50929">
    <property type="entry name" value="ABC_TM1F"/>
    <property type="match status" value="2"/>
</dbReference>
<dbReference type="FunFam" id="3.40.50.720:FF:000068">
    <property type="entry name" value="Sorbitol dehydrogenase"/>
    <property type="match status" value="1"/>
</dbReference>
<dbReference type="Pfam" id="PF00664">
    <property type="entry name" value="ABC_membrane"/>
    <property type="match status" value="2"/>
</dbReference>
<evidence type="ECO:0000256" key="8">
    <source>
        <dbReference type="ARBA" id="ARBA00022737"/>
    </source>
</evidence>
<name>A0A8H4XEF2_9HYPO</name>
<evidence type="ECO:0000256" key="19">
    <source>
        <dbReference type="ARBA" id="ARBA00039783"/>
    </source>
</evidence>
<evidence type="ECO:0000256" key="13">
    <source>
        <dbReference type="ARBA" id="ARBA00022989"/>
    </source>
</evidence>
<evidence type="ECO:0000313" key="28">
    <source>
        <dbReference type="Proteomes" id="UP000622797"/>
    </source>
</evidence>
<dbReference type="EC" id="1.1.1.12" evidence="18"/>
<evidence type="ECO:0000256" key="12">
    <source>
        <dbReference type="ARBA" id="ARBA00022935"/>
    </source>
</evidence>
<accession>A0A8H4XEF2</accession>
<comment type="pathway">
    <text evidence="17">Carbohydrate degradation; L-arabinose degradation via L-arabinitol; D-xylulose 5-phosphate from L-arabinose (fungal route): step 2/5.</text>
</comment>
<dbReference type="PANTHER" id="PTHR24223">
    <property type="entry name" value="ATP-BINDING CASSETTE SUB-FAMILY C"/>
    <property type="match status" value="1"/>
</dbReference>
<evidence type="ECO:0000256" key="2">
    <source>
        <dbReference type="ARBA" id="ARBA00004141"/>
    </source>
</evidence>
<gene>
    <name evidence="27" type="ORF">FSARC_1928</name>
</gene>
<dbReference type="GO" id="GO:0016887">
    <property type="term" value="F:ATP hydrolysis activity"/>
    <property type="evidence" value="ECO:0007669"/>
    <property type="project" value="InterPro"/>
</dbReference>
<feature type="domain" description="ABC transmembrane type-1" evidence="26">
    <location>
        <begin position="967"/>
        <end position="1217"/>
    </location>
</feature>
<dbReference type="CDD" id="cd18596">
    <property type="entry name" value="ABC_6TM_VMR1_D1_like"/>
    <property type="match status" value="1"/>
</dbReference>
<evidence type="ECO:0000256" key="23">
    <source>
        <dbReference type="SAM" id="Phobius"/>
    </source>
</evidence>
<evidence type="ECO:0000256" key="21">
    <source>
        <dbReference type="RuleBase" id="RU361277"/>
    </source>
</evidence>
<evidence type="ECO:0000256" key="18">
    <source>
        <dbReference type="ARBA" id="ARBA00038954"/>
    </source>
</evidence>
<reference evidence="27" key="2">
    <citation type="submission" date="2020-05" db="EMBL/GenBank/DDBJ databases">
        <authorList>
            <person name="Kim H.-S."/>
            <person name="Proctor R.H."/>
            <person name="Brown D.W."/>
        </authorList>
    </citation>
    <scope>NUCLEOTIDE SEQUENCE</scope>
    <source>
        <strain evidence="27">NRRL 20472</strain>
    </source>
</reference>
<feature type="transmembrane region" description="Helical" evidence="23">
    <location>
        <begin position="1054"/>
        <end position="1076"/>
    </location>
</feature>
<evidence type="ECO:0000256" key="20">
    <source>
        <dbReference type="ARBA" id="ARBA00049317"/>
    </source>
</evidence>
<dbReference type="GO" id="GO:0050019">
    <property type="term" value="F:L-arabinitol 4-dehydrogenase activity"/>
    <property type="evidence" value="ECO:0007669"/>
    <property type="project" value="UniProtKB-EC"/>
</dbReference>
<keyword evidence="11" id="KW-0067">ATP-binding</keyword>
<evidence type="ECO:0000256" key="3">
    <source>
        <dbReference type="ARBA" id="ARBA00008072"/>
    </source>
</evidence>
<feature type="signal peptide" evidence="24">
    <location>
        <begin position="1"/>
        <end position="24"/>
    </location>
</feature>
<sequence>MNQSIMLVLNGAVLTAASLSSAVALKSVFIQSRSGKPKDRFYEDADGCASPRTLADFSNKGAKAYILLFSAIGTGTSIWSLVVSVICNGKYGSVIEVGLRVAAWALAFIHAVCIAFQHSPVKCHDLGLWLLSPAFFLALSSIPRLKHLAALIQHSPGDEAILIAIDTLAAIGLAIASLSLPRRPCILHNSATVDRQWTVSVINRLTWTWIQPLLDHAALQNDVDVADVPQADSRLRSQELKSKWANLEQQASLVRRLVAAYKGKLAFLWVVTLIRCAISILPFWFMLRIINMLEQETARSDHSQLMGFILCMTLSNLLDSWMEGWSYWYSLTSLALPSRSQVSGLIFDKALRRKNIRAASPDDSASKSEDVGASPEDTTTFKSHQAVVNLVGIDTERLSYFFQYHFLIITGIVKLIIFSLFLLQILGWIPLAAGIMAWVITLPLNIRFSGKVLAQSRALMKHRDNKLSKIQEVLLGMRQIKFSALEAQWEKRILALREAELSTLWKFFLADSGLFACWVISPVLLAIASLTAYVLLYSVLLPSVAFVSIGIFNTLEITLGSLPELFTLGLDSLVSLKRISIYLDEPEKQTILAFGASISFDGASISWPINEETSEQEKFVLDKLHLSFPNHALSIVYGKVGTGKTLLLSAILGEADLLHGSIHVPKPRHSESNAMDDWIIPGSIAYVSQTPWLENKTLRNNVLFGLPLDQARYNKVLEVCALQADLSSLLDGDNTELGPNGVNLSGGQKWRITLARAIYSRAEILVLEDIFSAVDSHVGAWIYDKCLIGGICQGRTRILVTHHLGLAIPGASFVVELGNGGVVYSGPPKSQAELPCHRLEALGENASDTRDSVRGSNGTLNATDVSDPHSAESAAVPKKFMQDEIRQKGNVKGGVYMTYVRGSGGLYLWAVCVGIYLAYQAGILGRAWCLRIWTAQIDADADRSRVSGHHITGSTFSTQQLLFRSSSQTTPHPDVLFYLKLYISISLATAVIGILRYISSYFLAVRASRALFKRMLFAVMHAPLRWLDTVHTGRILNRFTADFNIVDERLTMTWSLFFSNLLRLISICIASCFASAYLIPPAVILLSFGAIIGSKYLAASRPLKRLESNAKSPVFELFNTTLSGISTIRAFRRAHIYLEQMHNNLNTWAMTTFYIALANRWMSFRMALITALFSIAVGIIIVVKPIDAALAGLALSFVLDFSESLRWTIRCYGDMELEMNSMERIVEYMNLETEPLGGPRPTAAWPSSGSIELKDLEVAYAPDLPPVLKGLSLRIKHGERVGIVGRTGAGKSSLTLALFRFLEARSGSIAIDGVDISKLTLTDLRSRLSIIPQHPVLFSGTVRSNLDPFGEYTDIQLYDALVRVHLINAQDSANTSIFRNLSSPISESGGNLSQGQQQLLCIARALLAACKFIVLDEATSAIDVATDTLIQQSIREWFTDRTTIVIAHRLSTVADFDKVLVLDGGRMVEFGTPRELWEKDGVFRNARFEERPVPKIEDPHDVIVKIAYTGVCGSDVSEQQPLVMGHEASGVIHKVGPSVSQLKPGDRVAIEPGFSCKSCSYCKSGRYNLCPEMRFAADPPSTHGTLSRFFKIPQDFAFKLPDSISLEEAVLVEPLSVAVHGVRLADIRPGQKVIVQGAGAVGYLTAATAWAYGAKKVVITDLNPEKLKFAQQGLKCHAFQPRLDSTPEQEAVRLEQEAGFDRGADVVLECTGVETSAQTGILSLAAGGTFVQIGLGKPVQALPIHAMCEKEIVMKTSFRYGPGDYEIALELIESGKVSVSSLISNIVPFEQAPEAWKKTMRGEGIKNLIKGAEG</sequence>
<dbReference type="GO" id="GO:0019568">
    <property type="term" value="P:arabinose catabolic process"/>
    <property type="evidence" value="ECO:0007669"/>
    <property type="project" value="UniProtKB-KW"/>
</dbReference>
<dbReference type="InterPro" id="IPR020843">
    <property type="entry name" value="ER"/>
</dbReference>
<evidence type="ECO:0000256" key="1">
    <source>
        <dbReference type="ARBA" id="ARBA00001947"/>
    </source>
</evidence>
<proteinExistence type="inferred from homology"/>
<keyword evidence="24" id="KW-0732">Signal</keyword>
<reference evidence="27" key="1">
    <citation type="journal article" date="2020" name="BMC Genomics">
        <title>Correction to: Identification and distribution of gene clusters required for synthesis of sphingolipid metabolism inhibitors in diverse species of the filamentous fungus Fusarium.</title>
        <authorList>
            <person name="Kim H.S."/>
            <person name="Lohmar J.M."/>
            <person name="Busman M."/>
            <person name="Brown D.W."/>
            <person name="Naumann T.A."/>
            <person name="Divon H.H."/>
            <person name="Lysoe E."/>
            <person name="Uhlig S."/>
            <person name="Proctor R.H."/>
        </authorList>
    </citation>
    <scope>NUCLEOTIDE SEQUENCE</scope>
    <source>
        <strain evidence="27">NRRL 20472</strain>
    </source>
</reference>
<evidence type="ECO:0000256" key="7">
    <source>
        <dbReference type="ARBA" id="ARBA00022723"/>
    </source>
</evidence>
<dbReference type="GO" id="GO:0005524">
    <property type="term" value="F:ATP binding"/>
    <property type="evidence" value="ECO:0007669"/>
    <property type="project" value="UniProtKB-KW"/>
</dbReference>
<feature type="domain" description="ABC transporter" evidence="25">
    <location>
        <begin position="1251"/>
        <end position="1489"/>
    </location>
</feature>
<evidence type="ECO:0000256" key="5">
    <source>
        <dbReference type="ARBA" id="ARBA00022448"/>
    </source>
</evidence>
<dbReference type="FunFam" id="3.40.50.300:FF:000610">
    <property type="entry name" value="Multidrug resistance-associated ABC transporter"/>
    <property type="match status" value="1"/>
</dbReference>
<evidence type="ECO:0000256" key="17">
    <source>
        <dbReference type="ARBA" id="ARBA00037881"/>
    </source>
</evidence>
<dbReference type="InterPro" id="IPR013149">
    <property type="entry name" value="ADH-like_C"/>
</dbReference>
<dbReference type="SMART" id="SM00382">
    <property type="entry name" value="AAA"/>
    <property type="match status" value="2"/>
</dbReference>
<dbReference type="SUPFAM" id="SSF90123">
    <property type="entry name" value="ABC transporter transmembrane region"/>
    <property type="match status" value="2"/>
</dbReference>
<dbReference type="Proteomes" id="UP000622797">
    <property type="component" value="Unassembled WGS sequence"/>
</dbReference>
<dbReference type="PROSITE" id="PS00211">
    <property type="entry name" value="ABC_TRANSPORTER_1"/>
    <property type="match status" value="1"/>
</dbReference>
<evidence type="ECO:0000256" key="4">
    <source>
        <dbReference type="ARBA" id="ARBA00009726"/>
    </source>
</evidence>
<dbReference type="PROSITE" id="PS50893">
    <property type="entry name" value="ABC_TRANSPORTER_2"/>
    <property type="match status" value="2"/>
</dbReference>
<dbReference type="CDD" id="cd18604">
    <property type="entry name" value="ABC_6TM_VMR1_D2_like"/>
    <property type="match status" value="1"/>
</dbReference>
<dbReference type="InterPro" id="IPR017871">
    <property type="entry name" value="ABC_transporter-like_CS"/>
</dbReference>
<dbReference type="SUPFAM" id="SSF51735">
    <property type="entry name" value="NAD(P)-binding Rossmann-fold domains"/>
    <property type="match status" value="1"/>
</dbReference>
<dbReference type="GO" id="GO:0005737">
    <property type="term" value="C:cytoplasm"/>
    <property type="evidence" value="ECO:0007669"/>
    <property type="project" value="UniProtKB-ARBA"/>
</dbReference>
<comment type="similarity">
    <text evidence="4">Belongs to the ABC transporter superfamily. ABCC family. Conjugate transporter (TC 3.A.1.208) subfamily.</text>
</comment>
<dbReference type="Pfam" id="PF08240">
    <property type="entry name" value="ADH_N"/>
    <property type="match status" value="1"/>
</dbReference>
<feature type="transmembrane region" description="Helical" evidence="23">
    <location>
        <begin position="1082"/>
        <end position="1098"/>
    </location>
</feature>
<feature type="transmembrane region" description="Helical" evidence="23">
    <location>
        <begin position="266"/>
        <end position="285"/>
    </location>
</feature>
<evidence type="ECO:0000256" key="6">
    <source>
        <dbReference type="ARBA" id="ARBA00022692"/>
    </source>
</evidence>
<evidence type="ECO:0000259" key="25">
    <source>
        <dbReference type="PROSITE" id="PS50893"/>
    </source>
</evidence>
<dbReference type="InterPro" id="IPR013154">
    <property type="entry name" value="ADH-like_N"/>
</dbReference>
<dbReference type="Gene3D" id="3.40.50.720">
    <property type="entry name" value="NAD(P)-binding Rossmann-like Domain"/>
    <property type="match status" value="1"/>
</dbReference>
<keyword evidence="12" id="KW-0119">Carbohydrate metabolism</keyword>
<evidence type="ECO:0000256" key="16">
    <source>
        <dbReference type="ARBA" id="ARBA00023136"/>
    </source>
</evidence>
<evidence type="ECO:0000313" key="27">
    <source>
        <dbReference type="EMBL" id="KAF4971206.1"/>
    </source>
</evidence>
<dbReference type="OrthoDB" id="6500128at2759"/>
<evidence type="ECO:0000256" key="9">
    <source>
        <dbReference type="ARBA" id="ARBA00022741"/>
    </source>
</evidence>
<dbReference type="SUPFAM" id="SSF50129">
    <property type="entry name" value="GroES-like"/>
    <property type="match status" value="1"/>
</dbReference>
<evidence type="ECO:0000256" key="14">
    <source>
        <dbReference type="ARBA" id="ARBA00023002"/>
    </source>
</evidence>
<evidence type="ECO:0000256" key="15">
    <source>
        <dbReference type="ARBA" id="ARBA00023027"/>
    </source>
</evidence>
<keyword evidence="10 21" id="KW-0862">Zinc</keyword>
<dbReference type="CDD" id="cd03244">
    <property type="entry name" value="ABCC_MRP_domain2"/>
    <property type="match status" value="1"/>
</dbReference>
<keyword evidence="16 23" id="KW-0472">Membrane</keyword>
<keyword evidence="5" id="KW-0813">Transport</keyword>
<evidence type="ECO:0000256" key="10">
    <source>
        <dbReference type="ARBA" id="ARBA00022833"/>
    </source>
</evidence>
<dbReference type="InterPro" id="IPR003593">
    <property type="entry name" value="AAA+_ATPase"/>
</dbReference>
<keyword evidence="12" id="KW-0054">Arabinose catabolism</keyword>
<feature type="transmembrane region" description="Helical" evidence="23">
    <location>
        <begin position="406"/>
        <end position="429"/>
    </location>
</feature>
<feature type="domain" description="ABC transporter" evidence="25">
    <location>
        <begin position="598"/>
        <end position="844"/>
    </location>
</feature>
<dbReference type="PROSITE" id="PS00059">
    <property type="entry name" value="ADH_ZINC"/>
    <property type="match status" value="1"/>
</dbReference>
<keyword evidence="7 21" id="KW-0479">Metal-binding</keyword>
<dbReference type="Gene3D" id="1.20.1560.10">
    <property type="entry name" value="ABC transporter type 1, transmembrane domain"/>
    <property type="match status" value="2"/>
</dbReference>
<dbReference type="Pfam" id="PF00107">
    <property type="entry name" value="ADH_zinc_N"/>
    <property type="match status" value="1"/>
</dbReference>
<dbReference type="InterPro" id="IPR002328">
    <property type="entry name" value="ADH_Zn_CS"/>
</dbReference>
<evidence type="ECO:0000256" key="24">
    <source>
        <dbReference type="SAM" id="SignalP"/>
    </source>
</evidence>
<keyword evidence="8" id="KW-0677">Repeat</keyword>
<organism evidence="27 28">
    <name type="scientific">Fusarium sarcochroum</name>
    <dbReference type="NCBI Taxonomy" id="1208366"/>
    <lineage>
        <taxon>Eukaryota</taxon>
        <taxon>Fungi</taxon>
        <taxon>Dikarya</taxon>
        <taxon>Ascomycota</taxon>
        <taxon>Pezizomycotina</taxon>
        <taxon>Sordariomycetes</taxon>
        <taxon>Hypocreomycetidae</taxon>
        <taxon>Hypocreales</taxon>
        <taxon>Nectriaceae</taxon>
        <taxon>Fusarium</taxon>
        <taxon>Fusarium lateritium species complex</taxon>
    </lineage>
</organism>
<protein>
    <recommendedName>
        <fullName evidence="19">L-arabinitol 4-dehydrogenase</fullName>
        <ecNumber evidence="18">1.1.1.12</ecNumber>
    </recommendedName>
</protein>
<dbReference type="SMART" id="SM00829">
    <property type="entry name" value="PKS_ER"/>
    <property type="match status" value="1"/>
</dbReference>
<feature type="region of interest" description="Disordered" evidence="22">
    <location>
        <begin position="846"/>
        <end position="877"/>
    </location>
</feature>
<comment type="cofactor">
    <cofactor evidence="1 21">
        <name>Zn(2+)</name>
        <dbReference type="ChEBI" id="CHEBI:29105"/>
    </cofactor>
</comment>
<feature type="domain" description="ABC transmembrane type-1" evidence="26">
    <location>
        <begin position="270"/>
        <end position="571"/>
    </location>
</feature>
<dbReference type="InterPro" id="IPR045306">
    <property type="entry name" value="SDH-like"/>
</dbReference>
<dbReference type="SUPFAM" id="SSF52540">
    <property type="entry name" value="P-loop containing nucleoside triphosphate hydrolases"/>
    <property type="match status" value="2"/>
</dbReference>
<comment type="catalytic activity">
    <reaction evidence="20">
        <text>L-arabinitol + NAD(+) = L-xylulose + NADH + H(+)</text>
        <dbReference type="Rhea" id="RHEA:16381"/>
        <dbReference type="ChEBI" id="CHEBI:15378"/>
        <dbReference type="ChEBI" id="CHEBI:17399"/>
        <dbReference type="ChEBI" id="CHEBI:18403"/>
        <dbReference type="ChEBI" id="CHEBI:57540"/>
        <dbReference type="ChEBI" id="CHEBI:57945"/>
        <dbReference type="EC" id="1.1.1.12"/>
    </reaction>
</comment>
<keyword evidence="13 23" id="KW-1133">Transmembrane helix</keyword>
<evidence type="ECO:0000259" key="26">
    <source>
        <dbReference type="PROSITE" id="PS50929"/>
    </source>
</evidence>
<dbReference type="InterPro" id="IPR050173">
    <property type="entry name" value="ABC_transporter_C-like"/>
</dbReference>
<dbReference type="EMBL" id="JABEXW010000100">
    <property type="protein sequence ID" value="KAF4971206.1"/>
    <property type="molecule type" value="Genomic_DNA"/>
</dbReference>
<feature type="transmembrane region" description="Helical" evidence="23">
    <location>
        <begin position="1164"/>
        <end position="1183"/>
    </location>
</feature>
<feature type="compositionally biased region" description="Polar residues" evidence="22">
    <location>
        <begin position="854"/>
        <end position="864"/>
    </location>
</feature>
<keyword evidence="14" id="KW-0560">Oxidoreductase</keyword>
<keyword evidence="15" id="KW-0520">NAD</keyword>
<comment type="caution">
    <text evidence="27">The sequence shown here is derived from an EMBL/GenBank/DDBJ whole genome shotgun (WGS) entry which is preliminary data.</text>
</comment>
<keyword evidence="6 23" id="KW-0812">Transmembrane</keyword>
<dbReference type="CDD" id="cd03250">
    <property type="entry name" value="ABCC_MRP_domain1"/>
    <property type="match status" value="1"/>
</dbReference>
<feature type="region of interest" description="Disordered" evidence="22">
    <location>
        <begin position="358"/>
        <end position="377"/>
    </location>
</feature>
<feature type="transmembrane region" description="Helical" evidence="23">
    <location>
        <begin position="435"/>
        <end position="454"/>
    </location>
</feature>
<evidence type="ECO:0000256" key="11">
    <source>
        <dbReference type="ARBA" id="ARBA00022840"/>
    </source>
</evidence>
<dbReference type="GO" id="GO:0140359">
    <property type="term" value="F:ABC-type transporter activity"/>
    <property type="evidence" value="ECO:0007669"/>
    <property type="project" value="InterPro"/>
</dbReference>
<dbReference type="InterPro" id="IPR036640">
    <property type="entry name" value="ABC1_TM_sf"/>
</dbReference>
<dbReference type="InterPro" id="IPR011527">
    <property type="entry name" value="ABC1_TM_dom"/>
</dbReference>
<feature type="transmembrane region" description="Helical" evidence="23">
    <location>
        <begin position="160"/>
        <end position="180"/>
    </location>
</feature>
<dbReference type="PANTHER" id="PTHR24223:SF456">
    <property type="entry name" value="MULTIDRUG RESISTANCE-ASSOCIATED PROTEIN LETHAL(2)03659"/>
    <property type="match status" value="1"/>
</dbReference>